<dbReference type="InterPro" id="IPR020904">
    <property type="entry name" value="Sc_DH/Rdtase_CS"/>
</dbReference>
<dbReference type="EMBL" id="JAPDRN010000055">
    <property type="protein sequence ID" value="KAJ9632536.1"/>
    <property type="molecule type" value="Genomic_DNA"/>
</dbReference>
<dbReference type="PANTHER" id="PTHR44169:SF6">
    <property type="entry name" value="NADPH-DEPENDENT 1-ACYLDIHYDROXYACETONE PHOSPHATE REDUCTASE"/>
    <property type="match status" value="1"/>
</dbReference>
<dbReference type="PANTHER" id="PTHR44169">
    <property type="entry name" value="NADPH-DEPENDENT 1-ACYLDIHYDROXYACETONE PHOSPHATE REDUCTASE"/>
    <property type="match status" value="1"/>
</dbReference>
<comment type="similarity">
    <text evidence="1">Belongs to the short-chain dehydrogenases/reductases (SDR) family.</text>
</comment>
<evidence type="ECO:0000256" key="1">
    <source>
        <dbReference type="ARBA" id="ARBA00006484"/>
    </source>
</evidence>
<dbReference type="InterPro" id="IPR002347">
    <property type="entry name" value="SDR_fam"/>
</dbReference>
<dbReference type="SUPFAM" id="SSF51735">
    <property type="entry name" value="NAD(P)-binding Rossmann-fold domains"/>
    <property type="match status" value="1"/>
</dbReference>
<evidence type="ECO:0000256" key="5">
    <source>
        <dbReference type="SAM" id="MobiDB-lite"/>
    </source>
</evidence>
<comment type="similarity">
    <text evidence="2">Belongs to the IWR1/SLC7A6OS family.</text>
</comment>
<feature type="compositionally biased region" description="Acidic residues" evidence="5">
    <location>
        <begin position="588"/>
        <end position="600"/>
    </location>
</feature>
<accession>A0AA39CWE1</accession>
<dbReference type="PROSITE" id="PS00061">
    <property type="entry name" value="ADH_SHORT"/>
    <property type="match status" value="1"/>
</dbReference>
<dbReference type="GO" id="GO:0004806">
    <property type="term" value="F:triacylglycerol lipase activity"/>
    <property type="evidence" value="ECO:0007669"/>
    <property type="project" value="TreeGrafter"/>
</dbReference>
<evidence type="ECO:0000259" key="6">
    <source>
        <dbReference type="Pfam" id="PF08574"/>
    </source>
</evidence>
<evidence type="ECO:0000256" key="3">
    <source>
        <dbReference type="ARBA" id="ARBA00022857"/>
    </source>
</evidence>
<evidence type="ECO:0000313" key="7">
    <source>
        <dbReference type="EMBL" id="KAJ9632536.1"/>
    </source>
</evidence>
<dbReference type="Pfam" id="PF08574">
    <property type="entry name" value="Iwr1"/>
    <property type="match status" value="1"/>
</dbReference>
<sequence>MAVRFQQRGYHVFATARSLSKMSNLSGVPNVTCLELDVTSQLSIDNAVATVKEAVGGHLDCLVNNAGAAMMGPAIDTDMQQARQLFDVNYWGMVGMTKAFAELLIAAQRVVVNMGSISGVLNTPFASMYAASKSATLTYSETLRLELVPFKVRVLTVVAGVVKSHMGSNTLVSIPEGGSLYQDAKEMLEERVRNAGASVQATAEKFAEQLVHAVEQEQSGQIWIGGSAGMVKMMKSLLPASVLSRQHTIPMSVPERISVKRRRSQEPVDALYLEHGTVPDRKRRVTDFYFQRLSHDPIAPLSSHEAPSRPHEPPQASADGIPAIKSTAPGDDKKDFERLRGHLNGTEAAERVMNKSPTPADTGSHSAPATPASNEKLESARRFHLARHLAPALGPNVSGGIRKQRLSIRPPLATFVERLGVKFRHEDDSLYGGKPVDKILDVSPGETSANSEEPSAGALQAAQRHTTNTFLQNVPNGIKEGNSIRDHPSTWDHESDQLADELAALAMELDPEAKQRLEREYPPTLAPATKNVDMSIRNHEEDYIYETYIRVRCDDETGRLLDLPDANIGLLVIDEEDEDLWQRYVNSDDETDWDEEDSNAEDNPANDYPEDEVSSDDEFGLNAYKYRQHASDDEAFDEDDFDKVDSNR</sequence>
<reference evidence="7" key="1">
    <citation type="submission" date="2022-10" db="EMBL/GenBank/DDBJ databases">
        <title>Culturing micro-colonial fungi from biological soil crusts in the Mojave desert and describing Neophaeococcomyces mojavensis, and introducing the new genera and species Taxawa tesnikishii.</title>
        <authorList>
            <person name="Kurbessoian T."/>
            <person name="Stajich J.E."/>
        </authorList>
    </citation>
    <scope>NUCLEOTIDE SEQUENCE</scope>
    <source>
        <strain evidence="7">TK_35</strain>
    </source>
</reference>
<keyword evidence="4" id="KW-0560">Oxidoreductase</keyword>
<evidence type="ECO:0000256" key="4">
    <source>
        <dbReference type="ARBA" id="ARBA00023002"/>
    </source>
</evidence>
<dbReference type="Pfam" id="PF00106">
    <property type="entry name" value="adh_short"/>
    <property type="match status" value="1"/>
</dbReference>
<evidence type="ECO:0000256" key="2">
    <source>
        <dbReference type="ARBA" id="ARBA00010218"/>
    </source>
</evidence>
<dbReference type="InterPro" id="IPR013883">
    <property type="entry name" value="TF_Iwr1_dom"/>
</dbReference>
<dbReference type="GO" id="GO:0006654">
    <property type="term" value="P:phosphatidic acid biosynthetic process"/>
    <property type="evidence" value="ECO:0007669"/>
    <property type="project" value="TreeGrafter"/>
</dbReference>
<feature type="region of interest" description="Disordered" evidence="5">
    <location>
        <begin position="298"/>
        <end position="374"/>
    </location>
</feature>
<gene>
    <name evidence="7" type="ORF">H2204_007840</name>
</gene>
<proteinExistence type="inferred from homology"/>
<dbReference type="InterPro" id="IPR036291">
    <property type="entry name" value="NAD(P)-bd_dom_sf"/>
</dbReference>
<organism evidence="7 8">
    <name type="scientific">Knufia peltigerae</name>
    <dbReference type="NCBI Taxonomy" id="1002370"/>
    <lineage>
        <taxon>Eukaryota</taxon>
        <taxon>Fungi</taxon>
        <taxon>Dikarya</taxon>
        <taxon>Ascomycota</taxon>
        <taxon>Pezizomycotina</taxon>
        <taxon>Eurotiomycetes</taxon>
        <taxon>Chaetothyriomycetidae</taxon>
        <taxon>Chaetothyriales</taxon>
        <taxon>Trichomeriaceae</taxon>
        <taxon>Knufia</taxon>
    </lineage>
</organism>
<dbReference type="Gene3D" id="3.40.50.720">
    <property type="entry name" value="NAD(P)-binding Rossmann-like Domain"/>
    <property type="match status" value="1"/>
</dbReference>
<feature type="compositionally biased region" description="Acidic residues" evidence="5">
    <location>
        <begin position="633"/>
        <end position="642"/>
    </location>
</feature>
<dbReference type="GO" id="GO:0019433">
    <property type="term" value="P:triglyceride catabolic process"/>
    <property type="evidence" value="ECO:0007669"/>
    <property type="project" value="TreeGrafter"/>
</dbReference>
<dbReference type="GO" id="GO:0000140">
    <property type="term" value="F:acylglycerone-phosphate reductase (NADP+) activity"/>
    <property type="evidence" value="ECO:0007669"/>
    <property type="project" value="TreeGrafter"/>
</dbReference>
<feature type="domain" description="Transcription factor Iwr1" evidence="6">
    <location>
        <begin position="541"/>
        <end position="612"/>
    </location>
</feature>
<feature type="compositionally biased region" description="Acidic residues" evidence="5">
    <location>
        <begin position="608"/>
        <end position="619"/>
    </location>
</feature>
<protein>
    <recommendedName>
        <fullName evidence="6">Transcription factor Iwr1 domain-containing protein</fullName>
    </recommendedName>
</protein>
<feature type="compositionally biased region" description="Polar residues" evidence="5">
    <location>
        <begin position="355"/>
        <end position="373"/>
    </location>
</feature>
<dbReference type="PRINTS" id="PR00081">
    <property type="entry name" value="GDHRDH"/>
</dbReference>
<keyword evidence="8" id="KW-1185">Reference proteome</keyword>
<comment type="caution">
    <text evidence="7">The sequence shown here is derived from an EMBL/GenBank/DDBJ whole genome shotgun (WGS) entry which is preliminary data.</text>
</comment>
<feature type="region of interest" description="Disordered" evidence="5">
    <location>
        <begin position="588"/>
        <end position="648"/>
    </location>
</feature>
<feature type="compositionally biased region" description="Basic and acidic residues" evidence="5">
    <location>
        <begin position="330"/>
        <end position="340"/>
    </location>
</feature>
<dbReference type="GO" id="GO:0005811">
    <property type="term" value="C:lipid droplet"/>
    <property type="evidence" value="ECO:0007669"/>
    <property type="project" value="TreeGrafter"/>
</dbReference>
<keyword evidence="3" id="KW-0521">NADP</keyword>
<dbReference type="GO" id="GO:0005783">
    <property type="term" value="C:endoplasmic reticulum"/>
    <property type="evidence" value="ECO:0007669"/>
    <property type="project" value="TreeGrafter"/>
</dbReference>
<name>A0AA39CWE1_9EURO</name>
<dbReference type="Proteomes" id="UP001172681">
    <property type="component" value="Unassembled WGS sequence"/>
</dbReference>
<dbReference type="PRINTS" id="PR00080">
    <property type="entry name" value="SDRFAMILY"/>
</dbReference>
<evidence type="ECO:0000313" key="8">
    <source>
        <dbReference type="Proteomes" id="UP001172681"/>
    </source>
</evidence>
<dbReference type="AlphaFoldDB" id="A0AA39CWE1"/>